<keyword evidence="3" id="KW-1185">Reference proteome</keyword>
<dbReference type="Proteomes" id="UP000651728">
    <property type="component" value="Unassembled WGS sequence"/>
</dbReference>
<evidence type="ECO:0000313" key="2">
    <source>
        <dbReference type="EMBL" id="GIH36237.1"/>
    </source>
</evidence>
<gene>
    <name evidence="2" type="ORF">Mam01_64010</name>
</gene>
<comment type="caution">
    <text evidence="2">The sequence shown here is derived from an EMBL/GenBank/DDBJ whole genome shotgun (WGS) entry which is preliminary data.</text>
</comment>
<protein>
    <recommendedName>
        <fullName evidence="4">GNAT family N-acetyltransferase</fullName>
    </recommendedName>
</protein>
<sequence>MAHASGETCPDYTMESRNDKTITNEREGLNSPERPENQQLVISPVPIQTARAFIAWAQPHLALPAGTAFALGVQTGDGTLAGVMLIGWPTAWAFDDGDTAEVLALATDGTSDASGVLLGAVWPLVREMGYRRLIAYTRIDDPGTDLWDAGFRILPRPIGWHTGSRAGDVTRVLWAIRHAGGRR</sequence>
<reference evidence="2 3" key="1">
    <citation type="submission" date="2021-01" db="EMBL/GenBank/DDBJ databases">
        <title>Whole genome shotgun sequence of Microbispora amethystogenes NBRC 101907.</title>
        <authorList>
            <person name="Komaki H."/>
            <person name="Tamura T."/>
        </authorList>
    </citation>
    <scope>NUCLEOTIDE SEQUENCE [LARGE SCALE GENOMIC DNA]</scope>
    <source>
        <strain evidence="2 3">NBRC 101907</strain>
    </source>
</reference>
<organism evidence="2 3">
    <name type="scientific">Microbispora amethystogenes</name>
    <dbReference type="NCBI Taxonomy" id="1427754"/>
    <lineage>
        <taxon>Bacteria</taxon>
        <taxon>Bacillati</taxon>
        <taxon>Actinomycetota</taxon>
        <taxon>Actinomycetes</taxon>
        <taxon>Streptosporangiales</taxon>
        <taxon>Streptosporangiaceae</taxon>
        <taxon>Microbispora</taxon>
    </lineage>
</organism>
<accession>A0ABQ4FN38</accession>
<evidence type="ECO:0000256" key="1">
    <source>
        <dbReference type="SAM" id="MobiDB-lite"/>
    </source>
</evidence>
<evidence type="ECO:0008006" key="4">
    <source>
        <dbReference type="Google" id="ProtNLM"/>
    </source>
</evidence>
<feature type="region of interest" description="Disordered" evidence="1">
    <location>
        <begin position="1"/>
        <end position="38"/>
    </location>
</feature>
<dbReference type="InterPro" id="IPR053780">
    <property type="entry name" value="Gp66-like"/>
</dbReference>
<name>A0ABQ4FN38_9ACTN</name>
<feature type="compositionally biased region" description="Basic and acidic residues" evidence="1">
    <location>
        <begin position="14"/>
        <end position="36"/>
    </location>
</feature>
<dbReference type="NCBIfam" id="NF045478">
    <property type="entry name" value="XF1762_fam"/>
    <property type="match status" value="1"/>
</dbReference>
<evidence type="ECO:0000313" key="3">
    <source>
        <dbReference type="Proteomes" id="UP000651728"/>
    </source>
</evidence>
<dbReference type="EMBL" id="BOOB01000057">
    <property type="protein sequence ID" value="GIH36237.1"/>
    <property type="molecule type" value="Genomic_DNA"/>
</dbReference>
<proteinExistence type="predicted"/>